<dbReference type="SMART" id="SM00065">
    <property type="entry name" value="GAF"/>
    <property type="match status" value="1"/>
</dbReference>
<dbReference type="InterPro" id="IPR029016">
    <property type="entry name" value="GAF-like_dom_sf"/>
</dbReference>
<keyword evidence="3 5" id="KW-0418">Kinase</keyword>
<dbReference type="GO" id="GO:0000155">
    <property type="term" value="F:phosphorelay sensor kinase activity"/>
    <property type="evidence" value="ECO:0007669"/>
    <property type="project" value="InterPro"/>
</dbReference>
<keyword evidence="3 5" id="KW-0808">Transferase</keyword>
<dbReference type="EMBL" id="PVWJ01000080">
    <property type="protein sequence ID" value="PSB01952.1"/>
    <property type="molecule type" value="Genomic_DNA"/>
</dbReference>
<feature type="domain" description="Histidine kinase" evidence="4">
    <location>
        <begin position="219"/>
        <end position="497"/>
    </location>
</feature>
<dbReference type="SUPFAM" id="SSF55874">
    <property type="entry name" value="ATPase domain of HSP90 chaperone/DNA topoisomerase II/histidine kinase"/>
    <property type="match status" value="1"/>
</dbReference>
<evidence type="ECO:0000256" key="2">
    <source>
        <dbReference type="ARBA" id="ARBA00012438"/>
    </source>
</evidence>
<dbReference type="InterPro" id="IPR036097">
    <property type="entry name" value="HisK_dim/P_sf"/>
</dbReference>
<protein>
    <recommendedName>
        <fullName evidence="2">histidine kinase</fullName>
        <ecNumber evidence="2">2.7.13.3</ecNumber>
    </recommendedName>
</protein>
<dbReference type="EC" id="2.7.13.3" evidence="2"/>
<evidence type="ECO:0000256" key="3">
    <source>
        <dbReference type="ARBA" id="ARBA00022777"/>
    </source>
</evidence>
<evidence type="ECO:0000259" key="4">
    <source>
        <dbReference type="PROSITE" id="PS50109"/>
    </source>
</evidence>
<dbReference type="SUPFAM" id="SSF55781">
    <property type="entry name" value="GAF domain-like"/>
    <property type="match status" value="1"/>
</dbReference>
<sequence length="501" mass="56682">MVNPEMRLFCRLDRVKPIAKEKRRIKAIANLALLDTQVTSVFEQAAQTAARFLDFPVSFVGLMGQEHLMLKSLVSFSTAPVIHRFRGIKEIPRSEAFCDYVVDSEQVLALPDVSKSEVCSQSILFQHYGIAAYLAVPLLTSAGDCLGTLAVVDFEPRSLTDKQIEFLTLLSDWMMSEIQRQRLEAQIENHEEVNQAFWESPHLSQNPSTHNIKIELLTHLCQDLLTPLTSIKGMTSVLNREIYGTLNNKQKEYLEIINCSGKYMISLVEEILSLDILDESSKKLYLSSVDLEMLCQQTIRSVEYMAAHRQQKLNLSVPPEYRIWLLDKDKVRQMLYYLLFTLLQSADSGCLFEVVVWQQHHKLKLGIGIVEPENLHRLVETQPNRSLTTVANSVGFTSTQVLDESDKSRNLEATFVSKLTSLLAEISLDGSKNSTSLLNFLTEVESMNRLSDKGTHSRESLGLLLSYRLAELHGGQISIHQLPDYGCCYLVTLPQLIKAPM</sequence>
<dbReference type="InterPro" id="IPR003661">
    <property type="entry name" value="HisK_dim/P_dom"/>
</dbReference>
<dbReference type="PANTHER" id="PTHR43102">
    <property type="entry name" value="SLR1143 PROTEIN"/>
    <property type="match status" value="1"/>
</dbReference>
<dbReference type="PANTHER" id="PTHR43102:SF2">
    <property type="entry name" value="GAF DOMAIN-CONTAINING PROTEIN"/>
    <property type="match status" value="1"/>
</dbReference>
<evidence type="ECO:0000256" key="1">
    <source>
        <dbReference type="ARBA" id="ARBA00000085"/>
    </source>
</evidence>
<dbReference type="InterPro" id="IPR036890">
    <property type="entry name" value="HATPase_C_sf"/>
</dbReference>
<dbReference type="Pfam" id="PF00512">
    <property type="entry name" value="HisKA"/>
    <property type="match status" value="1"/>
</dbReference>
<evidence type="ECO:0000313" key="5">
    <source>
        <dbReference type="EMBL" id="PSB01952.1"/>
    </source>
</evidence>
<gene>
    <name evidence="5" type="ORF">C7B64_15725</name>
</gene>
<dbReference type="Gene3D" id="3.30.450.40">
    <property type="match status" value="1"/>
</dbReference>
<dbReference type="Pfam" id="PF01590">
    <property type="entry name" value="GAF"/>
    <property type="match status" value="1"/>
</dbReference>
<dbReference type="Proteomes" id="UP000238762">
    <property type="component" value="Unassembled WGS sequence"/>
</dbReference>
<comment type="catalytic activity">
    <reaction evidence="1">
        <text>ATP + protein L-histidine = ADP + protein N-phospho-L-histidine.</text>
        <dbReference type="EC" id="2.7.13.3"/>
    </reaction>
</comment>
<dbReference type="InterPro" id="IPR005467">
    <property type="entry name" value="His_kinase_dom"/>
</dbReference>
<dbReference type="PROSITE" id="PS50109">
    <property type="entry name" value="HIS_KIN"/>
    <property type="match status" value="1"/>
</dbReference>
<dbReference type="Gene3D" id="3.30.565.10">
    <property type="entry name" value="Histidine kinase-like ATPase, C-terminal domain"/>
    <property type="match status" value="1"/>
</dbReference>
<dbReference type="Gene3D" id="1.10.287.130">
    <property type="match status" value="1"/>
</dbReference>
<dbReference type="SMART" id="SM00388">
    <property type="entry name" value="HisKA"/>
    <property type="match status" value="1"/>
</dbReference>
<organism evidence="5 6">
    <name type="scientific">Merismopedia glauca CCAP 1448/3</name>
    <dbReference type="NCBI Taxonomy" id="1296344"/>
    <lineage>
        <taxon>Bacteria</taxon>
        <taxon>Bacillati</taxon>
        <taxon>Cyanobacteriota</taxon>
        <taxon>Cyanophyceae</taxon>
        <taxon>Synechococcales</taxon>
        <taxon>Merismopediaceae</taxon>
        <taxon>Merismopedia</taxon>
    </lineage>
</organism>
<proteinExistence type="predicted"/>
<reference evidence="5 6" key="2">
    <citation type="submission" date="2018-03" db="EMBL/GenBank/DDBJ databases">
        <title>The ancient ancestry and fast evolution of plastids.</title>
        <authorList>
            <person name="Moore K.R."/>
            <person name="Magnabosco C."/>
            <person name="Momper L."/>
            <person name="Gold D.A."/>
            <person name="Bosak T."/>
            <person name="Fournier G.P."/>
        </authorList>
    </citation>
    <scope>NUCLEOTIDE SEQUENCE [LARGE SCALE GENOMIC DNA]</scope>
    <source>
        <strain evidence="5 6">CCAP 1448/3</strain>
    </source>
</reference>
<comment type="caution">
    <text evidence="5">The sequence shown here is derived from an EMBL/GenBank/DDBJ whole genome shotgun (WGS) entry which is preliminary data.</text>
</comment>
<evidence type="ECO:0000313" key="6">
    <source>
        <dbReference type="Proteomes" id="UP000238762"/>
    </source>
</evidence>
<keyword evidence="6" id="KW-1185">Reference proteome</keyword>
<dbReference type="SUPFAM" id="SSF47384">
    <property type="entry name" value="Homodimeric domain of signal transducing histidine kinase"/>
    <property type="match status" value="1"/>
</dbReference>
<dbReference type="OrthoDB" id="475234at2"/>
<accession>A0A2T1C132</accession>
<dbReference type="CDD" id="cd00082">
    <property type="entry name" value="HisKA"/>
    <property type="match status" value="1"/>
</dbReference>
<reference evidence="5 6" key="1">
    <citation type="submission" date="2018-02" db="EMBL/GenBank/DDBJ databases">
        <authorList>
            <person name="Cohen D.B."/>
            <person name="Kent A.D."/>
        </authorList>
    </citation>
    <scope>NUCLEOTIDE SEQUENCE [LARGE SCALE GENOMIC DNA]</scope>
    <source>
        <strain evidence="5 6">CCAP 1448/3</strain>
    </source>
</reference>
<name>A0A2T1C132_9CYAN</name>
<dbReference type="RefSeq" id="WP_106289608.1">
    <property type="nucleotide sequence ID" value="NZ_CAWNTC010000108.1"/>
</dbReference>
<dbReference type="InterPro" id="IPR003018">
    <property type="entry name" value="GAF"/>
</dbReference>
<dbReference type="AlphaFoldDB" id="A0A2T1C132"/>